<dbReference type="OrthoDB" id="277953at2"/>
<dbReference type="Pfam" id="PF11950">
    <property type="entry name" value="DUF3467"/>
    <property type="match status" value="1"/>
</dbReference>
<dbReference type="AlphaFoldDB" id="L0DIX6"/>
<dbReference type="InterPro" id="IPR021857">
    <property type="entry name" value="DUF3467"/>
</dbReference>
<keyword evidence="3" id="KW-1185">Reference proteome</keyword>
<dbReference type="STRING" id="886293.Sinac_5182"/>
<feature type="compositionally biased region" description="Basic and acidic residues" evidence="1">
    <location>
        <begin position="18"/>
        <end position="27"/>
    </location>
</feature>
<proteinExistence type="predicted"/>
<feature type="region of interest" description="Disordered" evidence="1">
    <location>
        <begin position="18"/>
        <end position="38"/>
    </location>
</feature>
<reference evidence="2 3" key="1">
    <citation type="submission" date="2012-02" db="EMBL/GenBank/DDBJ databases">
        <title>Complete sequence of chromosome of Singulisphaera acidiphila DSM 18658.</title>
        <authorList>
            <consortium name="US DOE Joint Genome Institute (JGI-PGF)"/>
            <person name="Lucas S."/>
            <person name="Copeland A."/>
            <person name="Lapidus A."/>
            <person name="Glavina del Rio T."/>
            <person name="Dalin E."/>
            <person name="Tice H."/>
            <person name="Bruce D."/>
            <person name="Goodwin L."/>
            <person name="Pitluck S."/>
            <person name="Peters L."/>
            <person name="Ovchinnikova G."/>
            <person name="Chertkov O."/>
            <person name="Kyrpides N."/>
            <person name="Mavromatis K."/>
            <person name="Ivanova N."/>
            <person name="Brettin T."/>
            <person name="Detter J.C."/>
            <person name="Han C."/>
            <person name="Larimer F."/>
            <person name="Land M."/>
            <person name="Hauser L."/>
            <person name="Markowitz V."/>
            <person name="Cheng J.-F."/>
            <person name="Hugenholtz P."/>
            <person name="Woyke T."/>
            <person name="Wu D."/>
            <person name="Tindall B."/>
            <person name="Pomrenke H."/>
            <person name="Brambilla E."/>
            <person name="Klenk H.-P."/>
            <person name="Eisen J.A."/>
        </authorList>
    </citation>
    <scope>NUCLEOTIDE SEQUENCE [LARGE SCALE GENOMIC DNA]</scope>
    <source>
        <strain evidence="3">ATCC BAA-1392 / DSM 18658 / VKM B-2454 / MOB10</strain>
    </source>
</reference>
<sequence>MVRSVPFAVSVRNNLKRENDMSEKDVPEGAVASQQPNQQVTTEVVVDDSGTLPSYSNFCRVTATPEEVILDFGLNPQPFATGRQDVKANQRIVMNFYTAKRLLTALGMTIQRHEQTFGSIELDVRRRAGTAQQQFAQSQGRPPGTGPQGVVE</sequence>
<feature type="region of interest" description="Disordered" evidence="1">
    <location>
        <begin position="128"/>
        <end position="152"/>
    </location>
</feature>
<dbReference type="KEGG" id="saci:Sinac_5182"/>
<dbReference type="eggNOG" id="ENOG5032USG">
    <property type="taxonomic scope" value="Bacteria"/>
</dbReference>
<evidence type="ECO:0000313" key="2">
    <source>
        <dbReference type="EMBL" id="AGA29334.1"/>
    </source>
</evidence>
<gene>
    <name evidence="2" type="ordered locus">Sinac_5182</name>
</gene>
<evidence type="ECO:0000256" key="1">
    <source>
        <dbReference type="SAM" id="MobiDB-lite"/>
    </source>
</evidence>
<protein>
    <recommendedName>
        <fullName evidence="4">DUF3467 domain-containing protein</fullName>
    </recommendedName>
</protein>
<accession>L0DIX6</accession>
<name>L0DIX6_SINAD</name>
<dbReference type="EMBL" id="CP003364">
    <property type="protein sequence ID" value="AGA29334.1"/>
    <property type="molecule type" value="Genomic_DNA"/>
</dbReference>
<organism evidence="2 3">
    <name type="scientific">Singulisphaera acidiphila (strain ATCC BAA-1392 / DSM 18658 / VKM B-2454 / MOB10)</name>
    <dbReference type="NCBI Taxonomy" id="886293"/>
    <lineage>
        <taxon>Bacteria</taxon>
        <taxon>Pseudomonadati</taxon>
        <taxon>Planctomycetota</taxon>
        <taxon>Planctomycetia</taxon>
        <taxon>Isosphaerales</taxon>
        <taxon>Isosphaeraceae</taxon>
        <taxon>Singulisphaera</taxon>
    </lineage>
</organism>
<feature type="compositionally biased region" description="Polar residues" evidence="1">
    <location>
        <begin position="130"/>
        <end position="140"/>
    </location>
</feature>
<evidence type="ECO:0008006" key="4">
    <source>
        <dbReference type="Google" id="ProtNLM"/>
    </source>
</evidence>
<dbReference type="HOGENOM" id="CLU_144827_0_0_0"/>
<evidence type="ECO:0000313" key="3">
    <source>
        <dbReference type="Proteomes" id="UP000010798"/>
    </source>
</evidence>
<dbReference type="Proteomes" id="UP000010798">
    <property type="component" value="Chromosome"/>
</dbReference>